<dbReference type="Proteomes" id="UP000217446">
    <property type="component" value="Unassembled WGS sequence"/>
</dbReference>
<reference evidence="2" key="1">
    <citation type="submission" date="2017-05" db="EMBL/GenBank/DDBJ databases">
        <title>Streptomyces olivochromogenes NBRC 3561 whole genome shotgun sequence.</title>
        <authorList>
            <person name="Dohra H."/>
            <person name="Kodani S."/>
        </authorList>
    </citation>
    <scope>NUCLEOTIDE SEQUENCE [LARGE SCALE GENOMIC DNA]</scope>
    <source>
        <strain evidence="2">NBRC 3561</strain>
    </source>
</reference>
<dbReference type="InterPro" id="IPR045929">
    <property type="entry name" value="DUF6348"/>
</dbReference>
<evidence type="ECO:0000313" key="1">
    <source>
        <dbReference type="EMBL" id="GAX57075.1"/>
    </source>
</evidence>
<dbReference type="RefSeq" id="WP_067380265.1">
    <property type="nucleotide sequence ID" value="NZ_BDQI01000032.1"/>
</dbReference>
<keyword evidence="2" id="KW-1185">Reference proteome</keyword>
<dbReference type="EMBL" id="BDQI01000032">
    <property type="protein sequence ID" value="GAX57075.1"/>
    <property type="molecule type" value="Genomic_DNA"/>
</dbReference>
<organism evidence="1 2">
    <name type="scientific">Streptomyces olivochromogenes</name>
    <dbReference type="NCBI Taxonomy" id="1963"/>
    <lineage>
        <taxon>Bacteria</taxon>
        <taxon>Bacillati</taxon>
        <taxon>Actinomycetota</taxon>
        <taxon>Actinomycetes</taxon>
        <taxon>Kitasatosporales</taxon>
        <taxon>Streptomycetaceae</taxon>
        <taxon>Streptomyces</taxon>
    </lineage>
</organism>
<name>A0A250VSH7_STROL</name>
<dbReference type="Pfam" id="PF19875">
    <property type="entry name" value="DUF6348"/>
    <property type="match status" value="1"/>
</dbReference>
<gene>
    <name evidence="1" type="ORF">SO3561_08645</name>
</gene>
<accession>A0A250VSH7</accession>
<comment type="caution">
    <text evidence="1">The sequence shown here is derived from an EMBL/GenBank/DDBJ whole genome shotgun (WGS) entry which is preliminary data.</text>
</comment>
<proteinExistence type="predicted"/>
<sequence length="268" mass="28876">MSWIRRRARDAEPPPERLPDLEFLALVKASLERYAPGVTEGTELKGNSLSSPHGWAIGVMPPVHGGPHHYDLVALPDTSLQPDVPCFMDCVVAIAGDAPKAADTWVQTAGACMLELLDRRQHFADHAGPDDERGVPGWHCIASGAVGLGVDAEENRRLQNSLVDANVLHHIADTFTADLESPFFNGIKVFYGGQPGKMQAEIRVNGERHEAASAALAAMDLPEPHAFTMVRAYALLLPMPEDGTGPLYPPARLDLTHTRACGCGNQPT</sequence>
<dbReference type="AlphaFoldDB" id="A0A250VSH7"/>
<evidence type="ECO:0000313" key="2">
    <source>
        <dbReference type="Proteomes" id="UP000217446"/>
    </source>
</evidence>
<protein>
    <submittedName>
        <fullName evidence="1">Uncharacterized protein</fullName>
    </submittedName>
</protein>